<dbReference type="PANTHER" id="PTHR34047:SF10">
    <property type="entry name" value="GROUP II INTRON-ASSOCIATED OPEN READING FRAME"/>
    <property type="match status" value="1"/>
</dbReference>
<evidence type="ECO:0000259" key="1">
    <source>
        <dbReference type="PROSITE" id="PS50878"/>
    </source>
</evidence>
<dbReference type="Pfam" id="PF01844">
    <property type="entry name" value="HNH"/>
    <property type="match status" value="1"/>
</dbReference>
<dbReference type="InterPro" id="IPR000477">
    <property type="entry name" value="RT_dom"/>
</dbReference>
<dbReference type="InterPro" id="IPR043128">
    <property type="entry name" value="Rev_trsase/Diguanyl_cyclase"/>
</dbReference>
<proteinExistence type="predicted"/>
<dbReference type="CDD" id="cd00085">
    <property type="entry name" value="HNHc"/>
    <property type="match status" value="1"/>
</dbReference>
<keyword evidence="2" id="KW-0548">Nucleotidyltransferase</keyword>
<keyword evidence="2" id="KW-0695">RNA-directed DNA polymerase</keyword>
<gene>
    <name evidence="2" type="ORF">NIES46_50150</name>
</gene>
<dbReference type="InterPro" id="IPR051083">
    <property type="entry name" value="GrpII_Intron_Splice-Mob/Def"/>
</dbReference>
<evidence type="ECO:0000313" key="2">
    <source>
        <dbReference type="EMBL" id="GCE96940.1"/>
    </source>
</evidence>
<dbReference type="Pfam" id="PF08388">
    <property type="entry name" value="GIIM"/>
    <property type="match status" value="1"/>
</dbReference>
<dbReference type="SMART" id="SM00507">
    <property type="entry name" value="HNHc"/>
    <property type="match status" value="1"/>
</dbReference>
<evidence type="ECO:0000313" key="3">
    <source>
        <dbReference type="Proteomes" id="UP000326169"/>
    </source>
</evidence>
<keyword evidence="3" id="KW-1185">Reference proteome</keyword>
<dbReference type="InterPro" id="IPR002711">
    <property type="entry name" value="HNH"/>
</dbReference>
<dbReference type="GO" id="GO:0003964">
    <property type="term" value="F:RNA-directed DNA polymerase activity"/>
    <property type="evidence" value="ECO:0007669"/>
    <property type="project" value="UniProtKB-KW"/>
</dbReference>
<reference evidence="2 3" key="1">
    <citation type="journal article" date="2019" name="J Genomics">
        <title>The Draft Genome of a Hydrogen-producing Cyanobacterium, Arthrospira platensis NIES-46.</title>
        <authorList>
            <person name="Suzuki S."/>
            <person name="Yamaguchi H."/>
            <person name="Kawachi M."/>
        </authorList>
    </citation>
    <scope>NUCLEOTIDE SEQUENCE [LARGE SCALE GENOMIC DNA]</scope>
    <source>
        <strain evidence="2 3">NIES-46</strain>
    </source>
</reference>
<comment type="caution">
    <text evidence="2">The sequence shown here is derived from an EMBL/GenBank/DDBJ whole genome shotgun (WGS) entry which is preliminary data.</text>
</comment>
<dbReference type="InterPro" id="IPR003615">
    <property type="entry name" value="HNH_nuc"/>
</dbReference>
<feature type="domain" description="Reverse transcriptase" evidence="1">
    <location>
        <begin position="1"/>
        <end position="157"/>
    </location>
</feature>
<sequence>MFSTLIYQNALTVNHDYLLSKIHCPSRLKRDVKQWLKAGVLDNGVFEDTERGTPQGGVISPLLANIALDGMARLIENCIQKKKGRKQATLIRYADDFVVISPSIEIIEQCKTAISEWLRNVGLEIKPEKTRVCHTLNPLQHGEQTEEPGFDFLGFNIRQYPVGKLKTGKNPQGKPLGFKTLIKPSKKAVKAHTETIQGIIEQYKTKPKSALINRLNSIIRGWSNYYSGVVSVKTFVKLDYIIWLMLRAWTGSRCGTINHEKLRKYFRPGTVKLSNGKERHETWLFKTKEGFTLWKHNWTPIVRHTLVRPDATPYDGNWTYWATRKGQAIGTPTRIAKLLKKQKGKCKWCGQYFTPSDVIEVDHIVPRCLGGKDVYNNLQLLHHHTRDDKTALDKAKAVSITMEQSD</sequence>
<dbReference type="PANTHER" id="PTHR34047">
    <property type="entry name" value="NUCLEAR INTRON MATURASE 1, MITOCHONDRIAL-RELATED"/>
    <property type="match status" value="1"/>
</dbReference>
<organism evidence="2 3">
    <name type="scientific">Limnospira platensis NIES-46</name>
    <dbReference type="NCBI Taxonomy" id="1236695"/>
    <lineage>
        <taxon>Bacteria</taxon>
        <taxon>Bacillati</taxon>
        <taxon>Cyanobacteriota</taxon>
        <taxon>Cyanophyceae</taxon>
        <taxon>Oscillatoriophycideae</taxon>
        <taxon>Oscillatoriales</taxon>
        <taxon>Sirenicapillariaceae</taxon>
        <taxon>Limnospira</taxon>
    </lineage>
</organism>
<accession>A0A5M3TFL9</accession>
<dbReference type="CDD" id="cd01651">
    <property type="entry name" value="RT_G2_intron"/>
    <property type="match status" value="1"/>
</dbReference>
<dbReference type="EMBL" id="BIMW01000313">
    <property type="protein sequence ID" value="GCE96940.1"/>
    <property type="molecule type" value="Genomic_DNA"/>
</dbReference>
<dbReference type="InterPro" id="IPR013597">
    <property type="entry name" value="Mat_intron_G2"/>
</dbReference>
<name>A0A5M3TFL9_LIMPL</name>
<dbReference type="Gene3D" id="3.30.70.270">
    <property type="match status" value="1"/>
</dbReference>
<dbReference type="Proteomes" id="UP000326169">
    <property type="component" value="Unassembled WGS sequence"/>
</dbReference>
<dbReference type="Gene3D" id="1.10.30.50">
    <property type="match status" value="1"/>
</dbReference>
<dbReference type="InterPro" id="IPR043502">
    <property type="entry name" value="DNA/RNA_pol_sf"/>
</dbReference>
<dbReference type="Pfam" id="PF00078">
    <property type="entry name" value="RVT_1"/>
    <property type="match status" value="1"/>
</dbReference>
<keyword evidence="2" id="KW-0808">Transferase</keyword>
<protein>
    <submittedName>
        <fullName evidence="2">Reverse transcriptase</fullName>
    </submittedName>
</protein>
<dbReference type="SUPFAM" id="SSF56672">
    <property type="entry name" value="DNA/RNA polymerases"/>
    <property type="match status" value="1"/>
</dbReference>
<dbReference type="PROSITE" id="PS50878">
    <property type="entry name" value="RT_POL"/>
    <property type="match status" value="1"/>
</dbReference>